<feature type="non-terminal residue" evidence="2">
    <location>
        <position position="1"/>
    </location>
</feature>
<reference evidence="2" key="1">
    <citation type="submission" date="2018-05" db="EMBL/GenBank/DDBJ databases">
        <authorList>
            <person name="Lanie J.A."/>
            <person name="Ng W.-L."/>
            <person name="Kazmierczak K.M."/>
            <person name="Andrzejewski T.M."/>
            <person name="Davidsen T.M."/>
            <person name="Wayne K.J."/>
            <person name="Tettelin H."/>
            <person name="Glass J.I."/>
            <person name="Rusch D."/>
            <person name="Podicherti R."/>
            <person name="Tsui H.-C.T."/>
            <person name="Winkler M.E."/>
        </authorList>
    </citation>
    <scope>NUCLEOTIDE SEQUENCE</scope>
</reference>
<dbReference type="InterPro" id="IPR001584">
    <property type="entry name" value="Integrase_cat-core"/>
</dbReference>
<name>A0A382P4W5_9ZZZZ</name>
<dbReference type="GO" id="GO:0015074">
    <property type="term" value="P:DNA integration"/>
    <property type="evidence" value="ECO:0007669"/>
    <property type="project" value="InterPro"/>
</dbReference>
<feature type="domain" description="Integrase catalytic" evidence="1">
    <location>
        <begin position="1"/>
        <end position="29"/>
    </location>
</feature>
<evidence type="ECO:0000313" key="2">
    <source>
        <dbReference type="EMBL" id="SVC67655.1"/>
    </source>
</evidence>
<evidence type="ECO:0000259" key="1">
    <source>
        <dbReference type="Pfam" id="PF13683"/>
    </source>
</evidence>
<sequence>QNGYIESFHSRFRDECLNREWLLNLREAVLLLRIGGCITTRKGPVLTDLICAIEGETIF</sequence>
<organism evidence="2">
    <name type="scientific">marine metagenome</name>
    <dbReference type="NCBI Taxonomy" id="408172"/>
    <lineage>
        <taxon>unclassified sequences</taxon>
        <taxon>metagenomes</taxon>
        <taxon>ecological metagenomes</taxon>
    </lineage>
</organism>
<dbReference type="Pfam" id="PF13683">
    <property type="entry name" value="rve_3"/>
    <property type="match status" value="1"/>
</dbReference>
<protein>
    <recommendedName>
        <fullName evidence="1">Integrase catalytic domain-containing protein</fullName>
    </recommendedName>
</protein>
<accession>A0A382P4W5</accession>
<dbReference type="EMBL" id="UINC01104479">
    <property type="protein sequence ID" value="SVC67655.1"/>
    <property type="molecule type" value="Genomic_DNA"/>
</dbReference>
<dbReference type="AlphaFoldDB" id="A0A382P4W5"/>
<proteinExistence type="predicted"/>
<gene>
    <name evidence="2" type="ORF">METZ01_LOCUS320509</name>
</gene>